<dbReference type="InterPro" id="IPR004027">
    <property type="entry name" value="SEC_C_motif"/>
</dbReference>
<dbReference type="EMBL" id="JACXZA010000005">
    <property type="protein sequence ID" value="MBD3921355.1"/>
    <property type="molecule type" value="Genomic_DNA"/>
</dbReference>
<sequence>MNLAKELEKLNIQHAIKGEVTTELKDILLKLTKERLSDLASSYNVPGRSKMNKSALADALMERIADGNEVSIAFQVARPRDWELAQRLLQVPYLHDDGIVPGQYVSLMNRGMLFSFYSDEKLTYLIPSEIQEAYRQLPFSEFMESRDRCQLVSQYVDACVNLYGVCSIGTVYEIYLGQHTSAETMTPEEFAQSAKLLMSDRQTWVYEDGKFISEGIDGEEELELLLQGIESKPYYIPDKERFLKYADNLYYDWTLQLESLKSYLLKSFPKHASMVEDLVDDIQLVCSMDEPLDEVIYELERRELEFNTEAQFERFIKLVIDVKNNTRLWVNHGYTPNEFSQLFSEQKPTAAPTSKAGRNDPCPCGSGKKYKKCCM</sequence>
<protein>
    <submittedName>
        <fullName evidence="1">SEC-C domain-containing protein</fullName>
    </submittedName>
</protein>
<gene>
    <name evidence="1" type="ORF">H8B09_21480</name>
</gene>
<proteinExistence type="predicted"/>
<dbReference type="RefSeq" id="WP_191205613.1">
    <property type="nucleotide sequence ID" value="NZ_JACXZA010000005.1"/>
</dbReference>
<name>A0ABR8N0H8_9BACL</name>
<dbReference type="Proteomes" id="UP000609346">
    <property type="component" value="Unassembled WGS sequence"/>
</dbReference>
<dbReference type="Gene3D" id="3.10.450.50">
    <property type="match status" value="1"/>
</dbReference>
<dbReference type="Pfam" id="PF02810">
    <property type="entry name" value="SEC-C"/>
    <property type="match status" value="1"/>
</dbReference>
<dbReference type="SUPFAM" id="SSF103642">
    <property type="entry name" value="Sec-C motif"/>
    <property type="match status" value="1"/>
</dbReference>
<reference evidence="1 2" key="1">
    <citation type="submission" date="2020-09" db="EMBL/GenBank/DDBJ databases">
        <title>Paenibacillus sp. strain PR3 16S rRNA gene Genome sequencing and assembly.</title>
        <authorList>
            <person name="Kim J."/>
        </authorList>
    </citation>
    <scope>NUCLEOTIDE SEQUENCE [LARGE SCALE GENOMIC DNA]</scope>
    <source>
        <strain evidence="1 2">PR3</strain>
    </source>
</reference>
<evidence type="ECO:0000313" key="1">
    <source>
        <dbReference type="EMBL" id="MBD3921355.1"/>
    </source>
</evidence>
<organism evidence="1 2">
    <name type="scientific">Paenibacillus terricola</name>
    <dbReference type="NCBI Taxonomy" id="2763503"/>
    <lineage>
        <taxon>Bacteria</taxon>
        <taxon>Bacillati</taxon>
        <taxon>Bacillota</taxon>
        <taxon>Bacilli</taxon>
        <taxon>Bacillales</taxon>
        <taxon>Paenibacillaceae</taxon>
        <taxon>Paenibacillus</taxon>
    </lineage>
</organism>
<keyword evidence="2" id="KW-1185">Reference proteome</keyword>
<evidence type="ECO:0000313" key="2">
    <source>
        <dbReference type="Proteomes" id="UP000609346"/>
    </source>
</evidence>
<accession>A0ABR8N0H8</accession>
<comment type="caution">
    <text evidence="1">The sequence shown here is derived from an EMBL/GenBank/DDBJ whole genome shotgun (WGS) entry which is preliminary data.</text>
</comment>